<sequence>MAPGGAGNTGSLHVKRGGMQRRLTLRSRAAAAAVKVIPHLTLNGGDEKPSGTETDDTSLGKEEEAVDYEKVEKEREEDKKGDKEKDKSKDKDTKQGSKKRRVAATGRFTIDPEGELTHDETSVDVVTVPCPGGHALKSWNRDGLVGRYFGAPSMRDAEVSEADRQGPSWVRQGIRREADRARILLYEHPEMVQGTTLNKLAMALLESLRKLRADEGQERPLIFISHSVGGLVVKMALVKASRDPKYESMMRECYGVAFFGTPHQGSSYFSKSSLASSIQSMLQLSAPMPQSLTCELRMGNSLLLHIDEDFKTVSDDLHVWTFYETIDSRLSGSASGDVYFTAPLTSIKSAILGMRQERIFPLQSDHANIASFGRHNSHTLKLFLRQLTSQIVRADLNSKEGQNGRQTFNLEQKVHVEVHGFFHEAAEDMVDGTIRAWSTRLPLRDFLSKGPEECLSERLNEVDDPPDESRFLAKRGRTVVAEIGSTRSMSPPPRPMTVKDALGISQDLPSQAKKPKKIIPRSLSAFDGANSELDDTDDEEGLEASPKLPDVSKDAFSHESCAFTSDQG</sequence>
<dbReference type="Proteomes" id="UP000053831">
    <property type="component" value="Unassembled WGS sequence"/>
</dbReference>
<dbReference type="InterPro" id="IPR029058">
    <property type="entry name" value="AB_hydrolase_fold"/>
</dbReference>
<evidence type="ECO:0000256" key="1">
    <source>
        <dbReference type="ARBA" id="ARBA00004173"/>
    </source>
</evidence>
<feature type="compositionally biased region" description="Basic and acidic residues" evidence="8">
    <location>
        <begin position="58"/>
        <end position="95"/>
    </location>
</feature>
<comment type="caution">
    <text evidence="10">The sequence shown here is derived from an EMBL/GenBank/DDBJ whole genome shotgun (WGS) entry which is preliminary data.</text>
</comment>
<evidence type="ECO:0000256" key="4">
    <source>
        <dbReference type="ARBA" id="ARBA00007920"/>
    </source>
</evidence>
<dbReference type="SUPFAM" id="SSF53474">
    <property type="entry name" value="alpha/beta-Hydrolases"/>
    <property type="match status" value="1"/>
</dbReference>
<dbReference type="PANTHER" id="PTHR48182:SF2">
    <property type="entry name" value="PROTEIN SERAC1"/>
    <property type="match status" value="1"/>
</dbReference>
<dbReference type="GO" id="GO:0005783">
    <property type="term" value="C:endoplasmic reticulum"/>
    <property type="evidence" value="ECO:0007669"/>
    <property type="project" value="UniProtKB-SubCell"/>
</dbReference>
<protein>
    <submittedName>
        <fullName evidence="10">Protein SERAC1</fullName>
    </submittedName>
</protein>
<feature type="region of interest" description="Disordered" evidence="8">
    <location>
        <begin position="506"/>
        <end position="568"/>
    </location>
</feature>
<evidence type="ECO:0000256" key="6">
    <source>
        <dbReference type="ARBA" id="ARBA00023128"/>
    </source>
</evidence>
<evidence type="ECO:0000313" key="11">
    <source>
        <dbReference type="Proteomes" id="UP000053831"/>
    </source>
</evidence>
<dbReference type="InterPro" id="IPR052374">
    <property type="entry name" value="SERAC1"/>
</dbReference>
<keyword evidence="6" id="KW-0496">Mitochondrion</keyword>
<evidence type="ECO:0000256" key="8">
    <source>
        <dbReference type="SAM" id="MobiDB-lite"/>
    </source>
</evidence>
<dbReference type="GO" id="GO:0016020">
    <property type="term" value="C:membrane"/>
    <property type="evidence" value="ECO:0007669"/>
    <property type="project" value="UniProtKB-SubCell"/>
</dbReference>
<evidence type="ECO:0000256" key="2">
    <source>
        <dbReference type="ARBA" id="ARBA00004240"/>
    </source>
</evidence>
<feature type="compositionally biased region" description="Acidic residues" evidence="8">
    <location>
        <begin position="532"/>
        <end position="542"/>
    </location>
</feature>
<dbReference type="PANTHER" id="PTHR48182">
    <property type="entry name" value="PROTEIN SERAC1"/>
    <property type="match status" value="1"/>
</dbReference>
<evidence type="ECO:0000256" key="7">
    <source>
        <dbReference type="ARBA" id="ARBA00023136"/>
    </source>
</evidence>
<dbReference type="OrthoDB" id="361039at2759"/>
<accession>A0A0M8MYY6</accession>
<dbReference type="EMBL" id="LGSR01000028">
    <property type="protein sequence ID" value="KOS17214.1"/>
    <property type="molecule type" value="Genomic_DNA"/>
</dbReference>
<keyword evidence="5" id="KW-0256">Endoplasmic reticulum</keyword>
<evidence type="ECO:0000256" key="3">
    <source>
        <dbReference type="ARBA" id="ARBA00004370"/>
    </source>
</evidence>
<evidence type="ECO:0000256" key="5">
    <source>
        <dbReference type="ARBA" id="ARBA00022824"/>
    </source>
</evidence>
<reference evidence="10 11" key="1">
    <citation type="submission" date="2015-07" db="EMBL/GenBank/DDBJ databases">
        <title>The genome of the fungus Escovopsis weberi, a specialized disease agent of ant agriculture.</title>
        <authorList>
            <person name="de Man T.J."/>
            <person name="Stajich J.E."/>
            <person name="Kubicek C.P."/>
            <person name="Chenthamara K."/>
            <person name="Atanasova L."/>
            <person name="Druzhinina I.S."/>
            <person name="Birnbaum S."/>
            <person name="Barribeau S.M."/>
            <person name="Teiling C."/>
            <person name="Suen G."/>
            <person name="Currie C."/>
            <person name="Gerardo N.M."/>
        </authorList>
    </citation>
    <scope>NUCLEOTIDE SEQUENCE [LARGE SCALE GENOMIC DNA]</scope>
</reference>
<keyword evidence="7" id="KW-0472">Membrane</keyword>
<evidence type="ECO:0000259" key="9">
    <source>
        <dbReference type="Pfam" id="PF05057"/>
    </source>
</evidence>
<dbReference type="AlphaFoldDB" id="A0A0M8MYY6"/>
<dbReference type="InterPro" id="IPR007751">
    <property type="entry name" value="DUF676_lipase-like"/>
</dbReference>
<feature type="domain" description="DUF676" evidence="9">
    <location>
        <begin position="205"/>
        <end position="286"/>
    </location>
</feature>
<dbReference type="GO" id="GO:0005739">
    <property type="term" value="C:mitochondrion"/>
    <property type="evidence" value="ECO:0007669"/>
    <property type="project" value="UniProtKB-SubCell"/>
</dbReference>
<keyword evidence="11" id="KW-1185">Reference proteome</keyword>
<feature type="compositionally biased region" description="Basic residues" evidence="8">
    <location>
        <begin position="13"/>
        <end position="25"/>
    </location>
</feature>
<dbReference type="Gene3D" id="3.40.50.1820">
    <property type="entry name" value="alpha/beta hydrolase"/>
    <property type="match status" value="1"/>
</dbReference>
<proteinExistence type="inferred from homology"/>
<name>A0A0M8MYY6_ESCWE</name>
<feature type="region of interest" description="Disordered" evidence="8">
    <location>
        <begin position="1"/>
        <end position="116"/>
    </location>
</feature>
<comment type="subcellular location">
    <subcellularLocation>
        <location evidence="2">Endoplasmic reticulum</location>
    </subcellularLocation>
    <subcellularLocation>
        <location evidence="3">Membrane</location>
    </subcellularLocation>
    <subcellularLocation>
        <location evidence="1">Mitochondrion</location>
    </subcellularLocation>
</comment>
<dbReference type="Pfam" id="PF05057">
    <property type="entry name" value="DUF676"/>
    <property type="match status" value="1"/>
</dbReference>
<gene>
    <name evidence="10" type="ORF">ESCO_005934</name>
</gene>
<organism evidence="10 11">
    <name type="scientific">Escovopsis weberi</name>
    <dbReference type="NCBI Taxonomy" id="150374"/>
    <lineage>
        <taxon>Eukaryota</taxon>
        <taxon>Fungi</taxon>
        <taxon>Dikarya</taxon>
        <taxon>Ascomycota</taxon>
        <taxon>Pezizomycotina</taxon>
        <taxon>Sordariomycetes</taxon>
        <taxon>Hypocreomycetidae</taxon>
        <taxon>Hypocreales</taxon>
        <taxon>Hypocreaceae</taxon>
        <taxon>Escovopsis</taxon>
    </lineage>
</organism>
<comment type="similarity">
    <text evidence="4">Belongs to the putative lipase ROG1 family.</text>
</comment>
<evidence type="ECO:0000313" key="10">
    <source>
        <dbReference type="EMBL" id="KOS17214.1"/>
    </source>
</evidence>